<name>A0ACB6Z6K2_THEGA</name>
<accession>A0ACB6Z6K2</accession>
<reference evidence="1" key="1">
    <citation type="submission" date="2019-10" db="EMBL/GenBank/DDBJ databases">
        <authorList>
            <consortium name="DOE Joint Genome Institute"/>
            <person name="Kuo A."/>
            <person name="Miyauchi S."/>
            <person name="Kiss E."/>
            <person name="Drula E."/>
            <person name="Kohler A."/>
            <person name="Sanchez-Garcia M."/>
            <person name="Andreopoulos B."/>
            <person name="Barry K.W."/>
            <person name="Bonito G."/>
            <person name="Buee M."/>
            <person name="Carver A."/>
            <person name="Chen C."/>
            <person name="Cichocki N."/>
            <person name="Clum A."/>
            <person name="Culley D."/>
            <person name="Crous P.W."/>
            <person name="Fauchery L."/>
            <person name="Girlanda M."/>
            <person name="Hayes R."/>
            <person name="Keri Z."/>
            <person name="Labutti K."/>
            <person name="Lipzen A."/>
            <person name="Lombard V."/>
            <person name="Magnuson J."/>
            <person name="Maillard F."/>
            <person name="Morin E."/>
            <person name="Murat C."/>
            <person name="Nolan M."/>
            <person name="Ohm R."/>
            <person name="Pangilinan J."/>
            <person name="Pereira M."/>
            <person name="Perotto S."/>
            <person name="Peter M."/>
            <person name="Riley R."/>
            <person name="Sitrit Y."/>
            <person name="Stielow B."/>
            <person name="Szollosi G."/>
            <person name="Zifcakova L."/>
            <person name="Stursova M."/>
            <person name="Spatafora J.W."/>
            <person name="Tedersoo L."/>
            <person name="Vaario L.-M."/>
            <person name="Yamada A."/>
            <person name="Yan M."/>
            <person name="Wang P."/>
            <person name="Xu J."/>
            <person name="Bruns T."/>
            <person name="Baldrian P."/>
            <person name="Vilgalys R."/>
            <person name="Henrissat B."/>
            <person name="Grigoriev I.V."/>
            <person name="Hibbett D."/>
            <person name="Nagy L.G."/>
            <person name="Martin F.M."/>
        </authorList>
    </citation>
    <scope>NUCLEOTIDE SEQUENCE</scope>
    <source>
        <strain evidence="1">P2</strain>
    </source>
</reference>
<protein>
    <submittedName>
        <fullName evidence="1">Uncharacterized protein</fullName>
    </submittedName>
</protein>
<dbReference type="EMBL" id="MU118098">
    <property type="protein sequence ID" value="KAF9645236.1"/>
    <property type="molecule type" value="Genomic_DNA"/>
</dbReference>
<evidence type="ECO:0000313" key="2">
    <source>
        <dbReference type="Proteomes" id="UP000886501"/>
    </source>
</evidence>
<evidence type="ECO:0000313" key="1">
    <source>
        <dbReference type="EMBL" id="KAF9645236.1"/>
    </source>
</evidence>
<reference evidence="1" key="2">
    <citation type="journal article" date="2020" name="Nat. Commun.">
        <title>Large-scale genome sequencing of mycorrhizal fungi provides insights into the early evolution of symbiotic traits.</title>
        <authorList>
            <person name="Miyauchi S."/>
            <person name="Kiss E."/>
            <person name="Kuo A."/>
            <person name="Drula E."/>
            <person name="Kohler A."/>
            <person name="Sanchez-Garcia M."/>
            <person name="Morin E."/>
            <person name="Andreopoulos B."/>
            <person name="Barry K.W."/>
            <person name="Bonito G."/>
            <person name="Buee M."/>
            <person name="Carver A."/>
            <person name="Chen C."/>
            <person name="Cichocki N."/>
            <person name="Clum A."/>
            <person name="Culley D."/>
            <person name="Crous P.W."/>
            <person name="Fauchery L."/>
            <person name="Girlanda M."/>
            <person name="Hayes R.D."/>
            <person name="Keri Z."/>
            <person name="LaButti K."/>
            <person name="Lipzen A."/>
            <person name="Lombard V."/>
            <person name="Magnuson J."/>
            <person name="Maillard F."/>
            <person name="Murat C."/>
            <person name="Nolan M."/>
            <person name="Ohm R.A."/>
            <person name="Pangilinan J."/>
            <person name="Pereira M.F."/>
            <person name="Perotto S."/>
            <person name="Peter M."/>
            <person name="Pfister S."/>
            <person name="Riley R."/>
            <person name="Sitrit Y."/>
            <person name="Stielow J.B."/>
            <person name="Szollosi G."/>
            <person name="Zifcakova L."/>
            <person name="Stursova M."/>
            <person name="Spatafora J.W."/>
            <person name="Tedersoo L."/>
            <person name="Vaario L.M."/>
            <person name="Yamada A."/>
            <person name="Yan M."/>
            <person name="Wang P."/>
            <person name="Xu J."/>
            <person name="Bruns T."/>
            <person name="Baldrian P."/>
            <person name="Vilgalys R."/>
            <person name="Dunand C."/>
            <person name="Henrissat B."/>
            <person name="Grigoriev I.V."/>
            <person name="Hibbett D."/>
            <person name="Nagy L.G."/>
            <person name="Martin F.M."/>
        </authorList>
    </citation>
    <scope>NUCLEOTIDE SEQUENCE</scope>
    <source>
        <strain evidence="1">P2</strain>
    </source>
</reference>
<organism evidence="1 2">
    <name type="scientific">Thelephora ganbajun</name>
    <name type="common">Ganba fungus</name>
    <dbReference type="NCBI Taxonomy" id="370292"/>
    <lineage>
        <taxon>Eukaryota</taxon>
        <taxon>Fungi</taxon>
        <taxon>Dikarya</taxon>
        <taxon>Basidiomycota</taxon>
        <taxon>Agaricomycotina</taxon>
        <taxon>Agaricomycetes</taxon>
        <taxon>Thelephorales</taxon>
        <taxon>Thelephoraceae</taxon>
        <taxon>Thelephora</taxon>
    </lineage>
</organism>
<sequence length="149" mass="16700">MAATDPSNKGTAEAFNSFPFDTDQEYQTGLRSILSSNAFNNESNMEKENTLRLSRVFYFNKVTGNSITLDDALSFESSVHLVDRHRPTEQQQQQAVGEEPPTLTFAELKALIEQGKTDGIPNNKLIPNILNNTPPSENTGQIRRKPWET</sequence>
<comment type="caution">
    <text evidence="1">The sequence shown here is derived from an EMBL/GenBank/DDBJ whole genome shotgun (WGS) entry which is preliminary data.</text>
</comment>
<keyword evidence="2" id="KW-1185">Reference proteome</keyword>
<proteinExistence type="predicted"/>
<gene>
    <name evidence="1" type="ORF">BDM02DRAFT_3101690</name>
</gene>
<dbReference type="Proteomes" id="UP000886501">
    <property type="component" value="Unassembled WGS sequence"/>
</dbReference>